<dbReference type="FunFam" id="3.40.50.150:FF:000010">
    <property type="entry name" value="Protein-L-isoaspartate O-methyltransferase"/>
    <property type="match status" value="1"/>
</dbReference>
<name>A0A545T9Y8_9GAMM</name>
<gene>
    <name evidence="7" type="primary">pcm</name>
    <name evidence="8" type="ORF">FLL45_14300</name>
</gene>
<dbReference type="PROSITE" id="PS01279">
    <property type="entry name" value="PCMT"/>
    <property type="match status" value="1"/>
</dbReference>
<dbReference type="Gene3D" id="3.40.50.150">
    <property type="entry name" value="Vaccinia Virus protein VP39"/>
    <property type="match status" value="1"/>
</dbReference>
<evidence type="ECO:0000256" key="4">
    <source>
        <dbReference type="ARBA" id="ARBA00022603"/>
    </source>
</evidence>
<accession>A0A545T9Y8</accession>
<comment type="catalytic activity">
    <reaction evidence="7">
        <text>[protein]-L-isoaspartate + S-adenosyl-L-methionine = [protein]-L-isoaspartate alpha-methyl ester + S-adenosyl-L-homocysteine</text>
        <dbReference type="Rhea" id="RHEA:12705"/>
        <dbReference type="Rhea" id="RHEA-COMP:12143"/>
        <dbReference type="Rhea" id="RHEA-COMP:12144"/>
        <dbReference type="ChEBI" id="CHEBI:57856"/>
        <dbReference type="ChEBI" id="CHEBI:59789"/>
        <dbReference type="ChEBI" id="CHEBI:90596"/>
        <dbReference type="ChEBI" id="CHEBI:90598"/>
        <dbReference type="EC" id="2.1.1.77"/>
    </reaction>
</comment>
<dbReference type="InterPro" id="IPR029063">
    <property type="entry name" value="SAM-dependent_MTases_sf"/>
</dbReference>
<dbReference type="Proteomes" id="UP000317839">
    <property type="component" value="Unassembled WGS sequence"/>
</dbReference>
<comment type="caution">
    <text evidence="8">The sequence shown here is derived from an EMBL/GenBank/DDBJ whole genome shotgun (WGS) entry which is preliminary data.</text>
</comment>
<protein>
    <recommendedName>
        <fullName evidence="7">Protein-L-isoaspartate O-methyltransferase</fullName>
        <ecNumber evidence="7">2.1.1.77</ecNumber>
    </recommendedName>
    <alternativeName>
        <fullName evidence="7">L-isoaspartyl protein carboxyl methyltransferase</fullName>
    </alternativeName>
    <alternativeName>
        <fullName evidence="7">Protein L-isoaspartyl methyltransferase</fullName>
    </alternativeName>
    <alternativeName>
        <fullName evidence="7">Protein-beta-aspartate methyltransferase</fullName>
        <shortName evidence="7">PIMT</shortName>
    </alternativeName>
</protein>
<evidence type="ECO:0000256" key="6">
    <source>
        <dbReference type="ARBA" id="ARBA00022691"/>
    </source>
</evidence>
<dbReference type="GO" id="GO:0005737">
    <property type="term" value="C:cytoplasm"/>
    <property type="evidence" value="ECO:0007669"/>
    <property type="project" value="UniProtKB-SubCell"/>
</dbReference>
<dbReference type="AlphaFoldDB" id="A0A545T9Y8"/>
<keyword evidence="9" id="KW-1185">Reference proteome</keyword>
<keyword evidence="4 7" id="KW-0489">Methyltransferase</keyword>
<sequence length="256" mass="28287">MLFRRRWKPSSALFLVGLVLFVGLLLVDSSSLAKNDIDYVQMQQLMLKRIQEDTRATQGSTGVAQISPSVMMAMEKVQRHRFVPQRYDEYSYDNRPLPIGNGQTISQPFIVALMTELLNLEKTDKVLEVGTGSGYQAAILAELVGQVYTIEIIQTLADQAAETLANLNYENVKVKLGDGYRGWPSEAPFDAIIVTAAATEIPPPLLQQLKAGGRMIIPLGEQNEVQQLKLITKAESGEITISEVLAVRFVPLTGDH</sequence>
<dbReference type="CDD" id="cd02440">
    <property type="entry name" value="AdoMet_MTases"/>
    <property type="match status" value="1"/>
</dbReference>
<dbReference type="GO" id="GO:0032259">
    <property type="term" value="P:methylation"/>
    <property type="evidence" value="ECO:0007669"/>
    <property type="project" value="UniProtKB-KW"/>
</dbReference>
<evidence type="ECO:0000256" key="2">
    <source>
        <dbReference type="ARBA" id="ARBA00005369"/>
    </source>
</evidence>
<keyword evidence="6 7" id="KW-0949">S-adenosyl-L-methionine</keyword>
<comment type="subcellular location">
    <subcellularLocation>
        <location evidence="1 7">Cytoplasm</location>
    </subcellularLocation>
</comment>
<dbReference type="EC" id="2.1.1.77" evidence="7"/>
<dbReference type="Pfam" id="PF01135">
    <property type="entry name" value="PCMT"/>
    <property type="match status" value="1"/>
</dbReference>
<dbReference type="GO" id="GO:0004719">
    <property type="term" value="F:protein-L-isoaspartate (D-aspartate) O-methyltransferase activity"/>
    <property type="evidence" value="ECO:0007669"/>
    <property type="project" value="UniProtKB-UniRule"/>
</dbReference>
<feature type="active site" evidence="7">
    <location>
        <position position="106"/>
    </location>
</feature>
<dbReference type="InterPro" id="IPR000682">
    <property type="entry name" value="PCMT"/>
</dbReference>
<proteinExistence type="inferred from homology"/>
<dbReference type="OrthoDB" id="9810066at2"/>
<evidence type="ECO:0000256" key="1">
    <source>
        <dbReference type="ARBA" id="ARBA00004496"/>
    </source>
</evidence>
<evidence type="ECO:0000256" key="3">
    <source>
        <dbReference type="ARBA" id="ARBA00022490"/>
    </source>
</evidence>
<keyword evidence="5 7" id="KW-0808">Transferase</keyword>
<evidence type="ECO:0000256" key="7">
    <source>
        <dbReference type="HAMAP-Rule" id="MF_00090"/>
    </source>
</evidence>
<dbReference type="RefSeq" id="WP_142942734.1">
    <property type="nucleotide sequence ID" value="NZ_VIKR01000003.1"/>
</dbReference>
<organism evidence="8 9">
    <name type="scientific">Aliikangiella marina</name>
    <dbReference type="NCBI Taxonomy" id="1712262"/>
    <lineage>
        <taxon>Bacteria</taxon>
        <taxon>Pseudomonadati</taxon>
        <taxon>Pseudomonadota</taxon>
        <taxon>Gammaproteobacteria</taxon>
        <taxon>Oceanospirillales</taxon>
        <taxon>Pleioneaceae</taxon>
        <taxon>Aliikangiella</taxon>
    </lineage>
</organism>
<dbReference type="PANTHER" id="PTHR11579:SF0">
    <property type="entry name" value="PROTEIN-L-ISOASPARTATE(D-ASPARTATE) O-METHYLTRANSFERASE"/>
    <property type="match status" value="1"/>
</dbReference>
<dbReference type="SUPFAM" id="SSF53335">
    <property type="entry name" value="S-adenosyl-L-methionine-dependent methyltransferases"/>
    <property type="match status" value="1"/>
</dbReference>
<dbReference type="EMBL" id="VIKR01000003">
    <property type="protein sequence ID" value="TQV74026.1"/>
    <property type="molecule type" value="Genomic_DNA"/>
</dbReference>
<dbReference type="PANTHER" id="PTHR11579">
    <property type="entry name" value="PROTEIN-L-ISOASPARTATE O-METHYLTRANSFERASE"/>
    <property type="match status" value="1"/>
</dbReference>
<dbReference type="NCBIfam" id="TIGR00080">
    <property type="entry name" value="pimt"/>
    <property type="match status" value="1"/>
</dbReference>
<comment type="similarity">
    <text evidence="2 7">Belongs to the methyltransferase superfamily. L-isoaspartyl/D-aspartyl protein methyltransferase family.</text>
</comment>
<dbReference type="NCBIfam" id="NF001453">
    <property type="entry name" value="PRK00312.1"/>
    <property type="match status" value="1"/>
</dbReference>
<dbReference type="GO" id="GO:0030091">
    <property type="term" value="P:protein repair"/>
    <property type="evidence" value="ECO:0007669"/>
    <property type="project" value="UniProtKB-UniRule"/>
</dbReference>
<keyword evidence="3 7" id="KW-0963">Cytoplasm</keyword>
<dbReference type="HAMAP" id="MF_00090">
    <property type="entry name" value="PIMT"/>
    <property type="match status" value="1"/>
</dbReference>
<reference evidence="8 9" key="1">
    <citation type="submission" date="2019-06" db="EMBL/GenBank/DDBJ databases">
        <title>Draft genome of Aliikangiella marina GYP-15.</title>
        <authorList>
            <person name="Wang G."/>
        </authorList>
    </citation>
    <scope>NUCLEOTIDE SEQUENCE [LARGE SCALE GENOMIC DNA]</scope>
    <source>
        <strain evidence="8 9">GYP-15</strain>
    </source>
</reference>
<evidence type="ECO:0000313" key="9">
    <source>
        <dbReference type="Proteomes" id="UP000317839"/>
    </source>
</evidence>
<evidence type="ECO:0000313" key="8">
    <source>
        <dbReference type="EMBL" id="TQV74026.1"/>
    </source>
</evidence>
<evidence type="ECO:0000256" key="5">
    <source>
        <dbReference type="ARBA" id="ARBA00022679"/>
    </source>
</evidence>
<comment type="function">
    <text evidence="7">Catalyzes the methyl esterification of L-isoaspartyl residues in peptides and proteins that result from spontaneous decomposition of normal L-aspartyl and L-asparaginyl residues. It plays a role in the repair and/or degradation of damaged proteins.</text>
</comment>